<accession>A0A835RAE3</accession>
<sequence>MAAADGLVLVSAVVGWGTCSGNALLGRNFSSILLLVPVLGNSAVSIHSSHRICGTSLPDFCSEEDFRINAQGESGPCWESIGFVEEEEQDSEEEAEEEFPTGDDEEEKQSIF</sequence>
<evidence type="ECO:0000313" key="3">
    <source>
        <dbReference type="Proteomes" id="UP000639772"/>
    </source>
</evidence>
<gene>
    <name evidence="2" type="ORF">HPP92_010817</name>
</gene>
<protein>
    <submittedName>
        <fullName evidence="2">Uncharacterized protein</fullName>
    </submittedName>
</protein>
<dbReference type="EMBL" id="JADCNM010000005">
    <property type="protein sequence ID" value="KAG0482733.1"/>
    <property type="molecule type" value="Genomic_DNA"/>
</dbReference>
<feature type="region of interest" description="Disordered" evidence="1">
    <location>
        <begin position="85"/>
        <end position="112"/>
    </location>
</feature>
<dbReference type="AlphaFoldDB" id="A0A835RAE3"/>
<evidence type="ECO:0000313" key="2">
    <source>
        <dbReference type="EMBL" id="KAG0482733.1"/>
    </source>
</evidence>
<dbReference type="Proteomes" id="UP000639772">
    <property type="component" value="Unassembled WGS sequence"/>
</dbReference>
<proteinExistence type="predicted"/>
<name>A0A835RAE3_VANPL</name>
<evidence type="ECO:0000256" key="1">
    <source>
        <dbReference type="SAM" id="MobiDB-lite"/>
    </source>
</evidence>
<reference evidence="2 3" key="1">
    <citation type="journal article" date="2020" name="Nat. Food">
        <title>A phased Vanilla planifolia genome enables genetic improvement of flavour and production.</title>
        <authorList>
            <person name="Hasing T."/>
            <person name="Tang H."/>
            <person name="Brym M."/>
            <person name="Khazi F."/>
            <person name="Huang T."/>
            <person name="Chambers A.H."/>
        </authorList>
    </citation>
    <scope>NUCLEOTIDE SEQUENCE [LARGE SCALE GENOMIC DNA]</scope>
    <source>
        <tissue evidence="2">Leaf</tissue>
    </source>
</reference>
<comment type="caution">
    <text evidence="2">The sequence shown here is derived from an EMBL/GenBank/DDBJ whole genome shotgun (WGS) entry which is preliminary data.</text>
</comment>
<organism evidence="2 3">
    <name type="scientific">Vanilla planifolia</name>
    <name type="common">Vanilla</name>
    <dbReference type="NCBI Taxonomy" id="51239"/>
    <lineage>
        <taxon>Eukaryota</taxon>
        <taxon>Viridiplantae</taxon>
        <taxon>Streptophyta</taxon>
        <taxon>Embryophyta</taxon>
        <taxon>Tracheophyta</taxon>
        <taxon>Spermatophyta</taxon>
        <taxon>Magnoliopsida</taxon>
        <taxon>Liliopsida</taxon>
        <taxon>Asparagales</taxon>
        <taxon>Orchidaceae</taxon>
        <taxon>Vanilloideae</taxon>
        <taxon>Vanilleae</taxon>
        <taxon>Vanilla</taxon>
    </lineage>
</organism>